<comment type="similarity">
    <text evidence="1">Belongs to the short-chain dehydrogenases/reductases (SDR) family.</text>
</comment>
<keyword evidence="2" id="KW-0560">Oxidoreductase</keyword>
<dbReference type="FunFam" id="3.40.50.720:FF:000084">
    <property type="entry name" value="Short-chain dehydrogenase reductase"/>
    <property type="match status" value="1"/>
</dbReference>
<dbReference type="InterPro" id="IPR036291">
    <property type="entry name" value="NAD(P)-bd_dom_sf"/>
</dbReference>
<dbReference type="PRINTS" id="PR00080">
    <property type="entry name" value="SDRFAMILY"/>
</dbReference>
<dbReference type="CDD" id="cd05233">
    <property type="entry name" value="SDR_c"/>
    <property type="match status" value="1"/>
</dbReference>
<dbReference type="GO" id="GO:0016491">
    <property type="term" value="F:oxidoreductase activity"/>
    <property type="evidence" value="ECO:0007669"/>
    <property type="project" value="UniProtKB-KW"/>
</dbReference>
<dbReference type="PANTHER" id="PTHR24321:SF14">
    <property type="entry name" value="SHORT-CHAIN TYPE DEHYDROGENASE_REDUCTASE BLR2146-RELATED"/>
    <property type="match status" value="1"/>
</dbReference>
<gene>
    <name evidence="3" type="ORF">C1I63_18030</name>
</gene>
<organism evidence="3 4">
    <name type="scientific">Rathayibacter caricis DSM 15933</name>
    <dbReference type="NCBI Taxonomy" id="1328867"/>
    <lineage>
        <taxon>Bacteria</taxon>
        <taxon>Bacillati</taxon>
        <taxon>Actinomycetota</taxon>
        <taxon>Actinomycetes</taxon>
        <taxon>Micrococcales</taxon>
        <taxon>Microbacteriaceae</taxon>
        <taxon>Rathayibacter</taxon>
    </lineage>
</organism>
<dbReference type="PROSITE" id="PS00061">
    <property type="entry name" value="ADH_SHORT"/>
    <property type="match status" value="1"/>
</dbReference>
<dbReference type="InterPro" id="IPR002347">
    <property type="entry name" value="SDR_fam"/>
</dbReference>
<proteinExistence type="inferred from homology"/>
<evidence type="ECO:0000256" key="1">
    <source>
        <dbReference type="ARBA" id="ARBA00006484"/>
    </source>
</evidence>
<evidence type="ECO:0000256" key="2">
    <source>
        <dbReference type="ARBA" id="ARBA00023002"/>
    </source>
</evidence>
<dbReference type="EMBL" id="PZPL01000002">
    <property type="protein sequence ID" value="PTL71153.1"/>
    <property type="molecule type" value="Genomic_DNA"/>
</dbReference>
<evidence type="ECO:0000313" key="3">
    <source>
        <dbReference type="EMBL" id="PTL71153.1"/>
    </source>
</evidence>
<dbReference type="RefSeq" id="WP_107575958.1">
    <property type="nucleotide sequence ID" value="NZ_PZPL01000002.1"/>
</dbReference>
<dbReference type="InterPro" id="IPR020904">
    <property type="entry name" value="Sc_DH/Rdtase_CS"/>
</dbReference>
<dbReference type="Proteomes" id="UP000241085">
    <property type="component" value="Unassembled WGS sequence"/>
</dbReference>
<name>A0A2T4UNP2_9MICO</name>
<protein>
    <submittedName>
        <fullName evidence="3">Oxidoreductase</fullName>
    </submittedName>
</protein>
<keyword evidence="4" id="KW-1185">Reference proteome</keyword>
<reference evidence="3 4" key="1">
    <citation type="submission" date="2018-03" db="EMBL/GenBank/DDBJ databases">
        <title>Bacteriophage NCPPB3778 and a type I-E CRISPR drive the evolution of the US Biological Select Agent, Rathayibacter toxicus.</title>
        <authorList>
            <person name="Davis E.W.II."/>
            <person name="Tabima J.F."/>
            <person name="Weisberg A.J."/>
            <person name="Dantas Lopes L."/>
            <person name="Wiseman M.S."/>
            <person name="Wiseman M.S."/>
            <person name="Pupko T."/>
            <person name="Belcher M.S."/>
            <person name="Sechler A.J."/>
            <person name="Tancos M.A."/>
            <person name="Schroeder B.K."/>
            <person name="Murray T.D."/>
            <person name="Luster D.G."/>
            <person name="Schneider W.L."/>
            <person name="Rogers E."/>
            <person name="Andreote F.D."/>
            <person name="Grunwald N.J."/>
            <person name="Putnam M.L."/>
            <person name="Chang J.H."/>
        </authorList>
    </citation>
    <scope>NUCLEOTIDE SEQUENCE [LARGE SCALE GENOMIC DNA]</scope>
    <source>
        <strain evidence="3 4">DSM 15933</strain>
    </source>
</reference>
<dbReference type="AlphaFoldDB" id="A0A2T4UNP2"/>
<dbReference type="SUPFAM" id="SSF51735">
    <property type="entry name" value="NAD(P)-binding Rossmann-fold domains"/>
    <property type="match status" value="1"/>
</dbReference>
<dbReference type="PRINTS" id="PR00081">
    <property type="entry name" value="GDHRDH"/>
</dbReference>
<evidence type="ECO:0000313" key="4">
    <source>
        <dbReference type="Proteomes" id="UP000241085"/>
    </source>
</evidence>
<dbReference type="PANTHER" id="PTHR24321">
    <property type="entry name" value="DEHYDROGENASES, SHORT CHAIN"/>
    <property type="match status" value="1"/>
</dbReference>
<sequence length="255" mass="26468">MEGLRDKVIVFAGAGGIATAAAAILGAGGARLVVGDVSPASAERTVQAAAEGGGEGVATTLDIADEEQVKALIDLAIERYGKIDGLFNVAANVDPSQVEQDTNVVDIDLGVWQRMIDVNLTGYLLTARYAIPHLVEAGGGSIVNTSSEAVYAGMEEKIAYSATKSGVNALTRHIARKYGKQGVRANTVSPGLVLTQQTEANLPEEFRERILAMTPSTRNGEPADIGATVAFLLSDSAAWITGQVLSINGGTSMRP</sequence>
<dbReference type="Gene3D" id="3.40.50.720">
    <property type="entry name" value="NAD(P)-binding Rossmann-like Domain"/>
    <property type="match status" value="1"/>
</dbReference>
<dbReference type="Pfam" id="PF13561">
    <property type="entry name" value="adh_short_C2"/>
    <property type="match status" value="1"/>
</dbReference>
<comment type="caution">
    <text evidence="3">The sequence shown here is derived from an EMBL/GenBank/DDBJ whole genome shotgun (WGS) entry which is preliminary data.</text>
</comment>
<accession>A0A2T4UNP2</accession>